<evidence type="ECO:0000313" key="1">
    <source>
        <dbReference type="EMBL" id="KAK1309327.1"/>
    </source>
</evidence>
<evidence type="ECO:0000313" key="2">
    <source>
        <dbReference type="Proteomes" id="UP001180020"/>
    </source>
</evidence>
<organism evidence="1 2">
    <name type="scientific">Acorus calamus</name>
    <name type="common">Sweet flag</name>
    <dbReference type="NCBI Taxonomy" id="4465"/>
    <lineage>
        <taxon>Eukaryota</taxon>
        <taxon>Viridiplantae</taxon>
        <taxon>Streptophyta</taxon>
        <taxon>Embryophyta</taxon>
        <taxon>Tracheophyta</taxon>
        <taxon>Spermatophyta</taxon>
        <taxon>Magnoliopsida</taxon>
        <taxon>Liliopsida</taxon>
        <taxon>Acoraceae</taxon>
        <taxon>Acorus</taxon>
    </lineage>
</organism>
<dbReference type="Proteomes" id="UP001180020">
    <property type="component" value="Unassembled WGS sequence"/>
</dbReference>
<proteinExistence type="predicted"/>
<reference evidence="1" key="2">
    <citation type="submission" date="2023-06" db="EMBL/GenBank/DDBJ databases">
        <authorList>
            <person name="Ma L."/>
            <person name="Liu K.-W."/>
            <person name="Li Z."/>
            <person name="Hsiao Y.-Y."/>
            <person name="Qi Y."/>
            <person name="Fu T."/>
            <person name="Tang G."/>
            <person name="Zhang D."/>
            <person name="Sun W.-H."/>
            <person name="Liu D.-K."/>
            <person name="Li Y."/>
            <person name="Chen G.-Z."/>
            <person name="Liu X.-D."/>
            <person name="Liao X.-Y."/>
            <person name="Jiang Y.-T."/>
            <person name="Yu X."/>
            <person name="Hao Y."/>
            <person name="Huang J."/>
            <person name="Zhao X.-W."/>
            <person name="Ke S."/>
            <person name="Chen Y.-Y."/>
            <person name="Wu W.-L."/>
            <person name="Hsu J.-L."/>
            <person name="Lin Y.-F."/>
            <person name="Huang M.-D."/>
            <person name="Li C.-Y."/>
            <person name="Huang L."/>
            <person name="Wang Z.-W."/>
            <person name="Zhao X."/>
            <person name="Zhong W.-Y."/>
            <person name="Peng D.-H."/>
            <person name="Ahmad S."/>
            <person name="Lan S."/>
            <person name="Zhang J.-S."/>
            <person name="Tsai W.-C."/>
            <person name="Van De Peer Y."/>
            <person name="Liu Z.-J."/>
        </authorList>
    </citation>
    <scope>NUCLEOTIDE SEQUENCE</scope>
    <source>
        <strain evidence="1">CP</strain>
        <tissue evidence="1">Leaves</tissue>
    </source>
</reference>
<gene>
    <name evidence="1" type="primary">SBH1</name>
    <name evidence="1" type="ORF">QJS10_CPA09g01475</name>
</gene>
<keyword evidence="2" id="KW-1185">Reference proteome</keyword>
<accession>A0AAV9E7N1</accession>
<sequence length="87" mass="9637">MANEVEKSHTSNAHLPLEHEGDLLMPFGLGGWVFHLRGAMECSSSGGSGNYAQPFFVMWDKVFGTYVPYSIEKRKDGGFEARPGKKD</sequence>
<dbReference type="EMBL" id="JAUJYO010000009">
    <property type="protein sequence ID" value="KAK1309327.1"/>
    <property type="molecule type" value="Genomic_DNA"/>
</dbReference>
<reference evidence="1" key="1">
    <citation type="journal article" date="2023" name="Nat. Commun.">
        <title>Diploid and tetraploid genomes of Acorus and the evolution of monocots.</title>
        <authorList>
            <person name="Ma L."/>
            <person name="Liu K.W."/>
            <person name="Li Z."/>
            <person name="Hsiao Y.Y."/>
            <person name="Qi Y."/>
            <person name="Fu T."/>
            <person name="Tang G.D."/>
            <person name="Zhang D."/>
            <person name="Sun W.H."/>
            <person name="Liu D.K."/>
            <person name="Li Y."/>
            <person name="Chen G.Z."/>
            <person name="Liu X.D."/>
            <person name="Liao X.Y."/>
            <person name="Jiang Y.T."/>
            <person name="Yu X."/>
            <person name="Hao Y."/>
            <person name="Huang J."/>
            <person name="Zhao X.W."/>
            <person name="Ke S."/>
            <person name="Chen Y.Y."/>
            <person name="Wu W.L."/>
            <person name="Hsu J.L."/>
            <person name="Lin Y.F."/>
            <person name="Huang M.D."/>
            <person name="Li C.Y."/>
            <person name="Huang L."/>
            <person name="Wang Z.W."/>
            <person name="Zhao X."/>
            <person name="Zhong W.Y."/>
            <person name="Peng D.H."/>
            <person name="Ahmad S."/>
            <person name="Lan S."/>
            <person name="Zhang J.S."/>
            <person name="Tsai W.C."/>
            <person name="Van de Peer Y."/>
            <person name="Liu Z.J."/>
        </authorList>
    </citation>
    <scope>NUCLEOTIDE SEQUENCE</scope>
    <source>
        <strain evidence="1">CP</strain>
    </source>
</reference>
<protein>
    <submittedName>
        <fullName evidence="1">Sphinganine C(4)-monooxygenase 1</fullName>
    </submittedName>
</protein>
<name>A0AAV9E7N1_ACOCL</name>
<comment type="caution">
    <text evidence="1">The sequence shown here is derived from an EMBL/GenBank/DDBJ whole genome shotgun (WGS) entry which is preliminary data.</text>
</comment>
<dbReference type="AlphaFoldDB" id="A0AAV9E7N1"/>